<dbReference type="OrthoDB" id="2819999at2"/>
<organism evidence="2 3">
    <name type="scientific">Paenibacillus antri</name>
    <dbReference type="NCBI Taxonomy" id="2582848"/>
    <lineage>
        <taxon>Bacteria</taxon>
        <taxon>Bacillati</taxon>
        <taxon>Bacillota</taxon>
        <taxon>Bacilli</taxon>
        <taxon>Bacillales</taxon>
        <taxon>Paenibacillaceae</taxon>
        <taxon>Paenibacillus</taxon>
    </lineage>
</organism>
<dbReference type="Pfam" id="PF11575">
    <property type="entry name" value="FhuF_C"/>
    <property type="match status" value="1"/>
</dbReference>
<keyword evidence="3" id="KW-1185">Reference proteome</keyword>
<reference evidence="2 3" key="1">
    <citation type="submission" date="2019-05" db="EMBL/GenBank/DDBJ databases">
        <authorList>
            <person name="Narsing Rao M.P."/>
            <person name="Li W.J."/>
        </authorList>
    </citation>
    <scope>NUCLEOTIDE SEQUENCE [LARGE SCALE GENOMIC DNA]</scope>
    <source>
        <strain evidence="2 3">SYSU_K30003</strain>
    </source>
</reference>
<dbReference type="GO" id="GO:0051537">
    <property type="term" value="F:2 iron, 2 sulfur cluster binding"/>
    <property type="evidence" value="ECO:0007669"/>
    <property type="project" value="InterPro"/>
</dbReference>
<dbReference type="InterPro" id="IPR024726">
    <property type="entry name" value="FhuF_C"/>
</dbReference>
<name>A0A5R9GB34_9BACL</name>
<feature type="domain" description="Ferric siderophore reductase C-terminal" evidence="1">
    <location>
        <begin position="212"/>
        <end position="231"/>
    </location>
</feature>
<proteinExistence type="predicted"/>
<dbReference type="Proteomes" id="UP000309676">
    <property type="component" value="Unassembled WGS sequence"/>
</dbReference>
<dbReference type="AlphaFoldDB" id="A0A5R9GB34"/>
<gene>
    <name evidence="2" type="ORF">FE782_14610</name>
</gene>
<evidence type="ECO:0000313" key="3">
    <source>
        <dbReference type="Proteomes" id="UP000309676"/>
    </source>
</evidence>
<comment type="caution">
    <text evidence="2">The sequence shown here is derived from an EMBL/GenBank/DDBJ whole genome shotgun (WGS) entry which is preliminary data.</text>
</comment>
<accession>A0A5R9GB34</accession>
<evidence type="ECO:0000259" key="1">
    <source>
        <dbReference type="Pfam" id="PF11575"/>
    </source>
</evidence>
<dbReference type="EMBL" id="VCIW01000009">
    <property type="protein sequence ID" value="TLS51526.1"/>
    <property type="molecule type" value="Genomic_DNA"/>
</dbReference>
<evidence type="ECO:0000313" key="2">
    <source>
        <dbReference type="EMBL" id="TLS51526.1"/>
    </source>
</evidence>
<dbReference type="RefSeq" id="WP_138195138.1">
    <property type="nucleotide sequence ID" value="NZ_VCIW01000009.1"/>
</dbReference>
<protein>
    <recommendedName>
        <fullName evidence="1">Ferric siderophore reductase C-terminal domain-containing protein</fullName>
    </recommendedName>
</protein>
<sequence length="239" mass="27184">MSVDTRLTVQRQLGFYTEEPEGVSDRLPGPMLASPEQVKSLVDRVAGMLGTDKPTVAASQFTKWYCRSLISVLYEFSVLGIARSASLRDIAVLFPGEPPFAVLCGGRTARVTDDASRESLRELTVIRLFAHNWNLVFKSLHAQTGVREDLLWENGSMYLNHFYRLWITEAEDEALRERLEDDYLYIQREAPPELYGELQCFNPFAWTGKPIRRKCCLRYHLPDGNYCKGCPVSHAKSDA</sequence>